<name>A0A5B7J222_PORTR</name>
<dbReference type="EMBL" id="VSRR010089173">
    <property type="protein sequence ID" value="MPC91841.1"/>
    <property type="molecule type" value="Genomic_DNA"/>
</dbReference>
<protein>
    <submittedName>
        <fullName evidence="1">Uncharacterized protein</fullName>
    </submittedName>
</protein>
<reference evidence="1 2" key="1">
    <citation type="submission" date="2019-05" db="EMBL/GenBank/DDBJ databases">
        <title>Another draft genome of Portunus trituberculatus and its Hox gene families provides insights of decapod evolution.</title>
        <authorList>
            <person name="Jeong J.-H."/>
            <person name="Song I."/>
            <person name="Kim S."/>
            <person name="Choi T."/>
            <person name="Kim D."/>
            <person name="Ryu S."/>
            <person name="Kim W."/>
        </authorList>
    </citation>
    <scope>NUCLEOTIDE SEQUENCE [LARGE SCALE GENOMIC DNA]</scope>
    <source>
        <tissue evidence="1">Muscle</tissue>
    </source>
</reference>
<evidence type="ECO:0000313" key="1">
    <source>
        <dbReference type="EMBL" id="MPC91841.1"/>
    </source>
</evidence>
<dbReference type="AlphaFoldDB" id="A0A5B7J222"/>
<dbReference type="Proteomes" id="UP000324222">
    <property type="component" value="Unassembled WGS sequence"/>
</dbReference>
<proteinExistence type="predicted"/>
<accession>A0A5B7J222</accession>
<organism evidence="1 2">
    <name type="scientific">Portunus trituberculatus</name>
    <name type="common">Swimming crab</name>
    <name type="synonym">Neptunus trituberculatus</name>
    <dbReference type="NCBI Taxonomy" id="210409"/>
    <lineage>
        <taxon>Eukaryota</taxon>
        <taxon>Metazoa</taxon>
        <taxon>Ecdysozoa</taxon>
        <taxon>Arthropoda</taxon>
        <taxon>Crustacea</taxon>
        <taxon>Multicrustacea</taxon>
        <taxon>Malacostraca</taxon>
        <taxon>Eumalacostraca</taxon>
        <taxon>Eucarida</taxon>
        <taxon>Decapoda</taxon>
        <taxon>Pleocyemata</taxon>
        <taxon>Brachyura</taxon>
        <taxon>Eubrachyura</taxon>
        <taxon>Portunoidea</taxon>
        <taxon>Portunidae</taxon>
        <taxon>Portuninae</taxon>
        <taxon>Portunus</taxon>
    </lineage>
</organism>
<comment type="caution">
    <text evidence="1">The sequence shown here is derived from an EMBL/GenBank/DDBJ whole genome shotgun (WGS) entry which is preliminary data.</text>
</comment>
<sequence length="69" mass="8042">MRQMWSRVAYNQSPRCIFNRLAGHGPGVRCKTKGRFTPEARLPTHVSRADFGYYGYVHTVRDAWRDIPC</sequence>
<evidence type="ECO:0000313" key="2">
    <source>
        <dbReference type="Proteomes" id="UP000324222"/>
    </source>
</evidence>
<keyword evidence="2" id="KW-1185">Reference proteome</keyword>
<gene>
    <name evidence="1" type="ORF">E2C01_086901</name>
</gene>